<dbReference type="InParanoid" id="A0A1B1AHN8"/>
<organism evidence="1 2">
    <name type="scientific">Candidatus Viadribacter manganicus</name>
    <dbReference type="NCBI Taxonomy" id="1759059"/>
    <lineage>
        <taxon>Bacteria</taxon>
        <taxon>Pseudomonadati</taxon>
        <taxon>Pseudomonadota</taxon>
        <taxon>Alphaproteobacteria</taxon>
        <taxon>Hyphomonadales</taxon>
        <taxon>Hyphomonadaceae</taxon>
        <taxon>Candidatus Viadribacter</taxon>
    </lineage>
</organism>
<dbReference type="STRING" id="1759059.ATE48_09015"/>
<dbReference type="KEGG" id="cbot:ATE48_09015"/>
<proteinExistence type="predicted"/>
<name>A0A1B1AHN8_9PROT</name>
<reference evidence="1 2" key="1">
    <citation type="submission" date="2015-11" db="EMBL/GenBank/DDBJ databases">
        <title>Whole-Genome Sequence of Candidatus Oderbacter manganicum from the National Park Lower Oder Valley, Germany.</title>
        <authorList>
            <person name="Braun B."/>
            <person name="Liere K."/>
            <person name="Szewzyk U."/>
        </authorList>
    </citation>
    <scope>NUCLEOTIDE SEQUENCE [LARGE SCALE GENOMIC DNA]</scope>
    <source>
        <strain evidence="1 2">OTSz_A_272</strain>
    </source>
</reference>
<dbReference type="EMBL" id="CP013244">
    <property type="protein sequence ID" value="ANP46051.1"/>
    <property type="molecule type" value="Genomic_DNA"/>
</dbReference>
<gene>
    <name evidence="1" type="ORF">ATE48_09015</name>
</gene>
<protein>
    <recommendedName>
        <fullName evidence="3">DNA-binding protein</fullName>
    </recommendedName>
</protein>
<evidence type="ECO:0008006" key="3">
    <source>
        <dbReference type="Google" id="ProtNLM"/>
    </source>
</evidence>
<dbReference type="RefSeq" id="WP_066770378.1">
    <property type="nucleotide sequence ID" value="NZ_CP013244.1"/>
</dbReference>
<keyword evidence="2" id="KW-1185">Reference proteome</keyword>
<sequence length="62" mass="7487">MTDDNDLISDREFAASIRRSTRTTSRWRKAGRGPKWIEHLGRIYYSRHARRDWLESIERGRP</sequence>
<accession>A0A1B1AHN8</accession>
<evidence type="ECO:0000313" key="1">
    <source>
        <dbReference type="EMBL" id="ANP46051.1"/>
    </source>
</evidence>
<dbReference type="AlphaFoldDB" id="A0A1B1AHN8"/>
<evidence type="ECO:0000313" key="2">
    <source>
        <dbReference type="Proteomes" id="UP000092498"/>
    </source>
</evidence>
<dbReference type="Proteomes" id="UP000092498">
    <property type="component" value="Chromosome"/>
</dbReference>